<feature type="binding site" description="covalent" evidence="8">
    <location>
        <position position="81"/>
    </location>
    <ligand>
        <name>heme c</name>
        <dbReference type="ChEBI" id="CHEBI:61717"/>
        <label>1</label>
    </ligand>
</feature>
<keyword evidence="2 8" id="KW-0349">Heme</keyword>
<dbReference type="GO" id="GO:0004130">
    <property type="term" value="F:cytochrome-c peroxidase activity"/>
    <property type="evidence" value="ECO:0007669"/>
    <property type="project" value="TreeGrafter"/>
</dbReference>
<evidence type="ECO:0000259" key="11">
    <source>
        <dbReference type="PROSITE" id="PS51007"/>
    </source>
</evidence>
<organism evidence="12 13">
    <name type="scientific">Pelistega ratti</name>
    <dbReference type="NCBI Taxonomy" id="2652177"/>
    <lineage>
        <taxon>Bacteria</taxon>
        <taxon>Pseudomonadati</taxon>
        <taxon>Pseudomonadota</taxon>
        <taxon>Betaproteobacteria</taxon>
        <taxon>Burkholderiales</taxon>
        <taxon>Alcaligenaceae</taxon>
        <taxon>Pelistega</taxon>
    </lineage>
</organism>
<keyword evidence="6" id="KW-0560">Oxidoreductase</keyword>
<feature type="domain" description="Cytochrome c" evidence="11">
    <location>
        <begin position="235"/>
        <end position="398"/>
    </location>
</feature>
<dbReference type="PIRSF" id="PIRSF000294">
    <property type="entry name" value="Cytochrome-c_peroxidase"/>
    <property type="match status" value="1"/>
</dbReference>
<keyword evidence="4" id="KW-0732">Signal</keyword>
<feature type="compositionally biased region" description="Basic residues" evidence="10">
    <location>
        <begin position="39"/>
        <end position="52"/>
    </location>
</feature>
<dbReference type="AlphaFoldDB" id="A0A6L9Y6Q2"/>
<sequence>MFTFRLLTATAITLGLQCIQPVYAEKVTHTPHQYDGKKTASHPHKHHASSHQHQKDKIELGKALFFDARLSYPQTQSCSSCHNPNHAFVDNRPNTRHGMVSEGADGKSFGNRNAPTAMYGAWNIPFSYDENRQTYKGGTFWDGRAKDMAEQAGQPPLNPVEMQMPDKASIINRLAENEYYQAQFKKIYGDDIWTNTDKAYDAMGDAIMAYEHTPEFAPFDSKYDRYLRGEYELTPLEDLGRTLFFSNNNVNCKTCHSLKPEDSEGEIFTNFEYHNIGVPANLELIALNQLGADYKDNGLLDNPKVNGDIKQKGKYKTPTLRNIAVTGPYMHNGVFKDLRTVILFYDHFNHPMRKINPETGKPWGEPEVPDTVNYTDLKANVLNDRKVDALVAFLKTLTDARYEHLLEEKK</sequence>
<evidence type="ECO:0000256" key="4">
    <source>
        <dbReference type="ARBA" id="ARBA00022729"/>
    </source>
</evidence>
<evidence type="ECO:0000256" key="5">
    <source>
        <dbReference type="ARBA" id="ARBA00022764"/>
    </source>
</evidence>
<feature type="binding site" description="axial binding residue" evidence="9">
    <location>
        <position position="256"/>
    </location>
    <ligand>
        <name>heme c</name>
        <dbReference type="ChEBI" id="CHEBI:61717"/>
        <label>2</label>
    </ligand>
    <ligandPart>
        <name>Fe</name>
        <dbReference type="ChEBI" id="CHEBI:18248"/>
    </ligandPart>
</feature>
<evidence type="ECO:0000313" key="13">
    <source>
        <dbReference type="Proteomes" id="UP000477651"/>
    </source>
</evidence>
<dbReference type="GO" id="GO:0042597">
    <property type="term" value="C:periplasmic space"/>
    <property type="evidence" value="ECO:0007669"/>
    <property type="project" value="UniProtKB-SubCell"/>
</dbReference>
<dbReference type="PANTHER" id="PTHR30600:SF10">
    <property type="entry name" value="BLL6722 PROTEIN"/>
    <property type="match status" value="1"/>
</dbReference>
<evidence type="ECO:0000256" key="6">
    <source>
        <dbReference type="ARBA" id="ARBA00023002"/>
    </source>
</evidence>
<evidence type="ECO:0000256" key="2">
    <source>
        <dbReference type="ARBA" id="ARBA00022617"/>
    </source>
</evidence>
<protein>
    <submittedName>
        <fullName evidence="12">Methylamine utilization protein MauG</fullName>
    </submittedName>
</protein>
<comment type="subcellular location">
    <subcellularLocation>
        <location evidence="1">Periplasm</location>
    </subcellularLocation>
</comment>
<dbReference type="GO" id="GO:0009055">
    <property type="term" value="F:electron transfer activity"/>
    <property type="evidence" value="ECO:0007669"/>
    <property type="project" value="InterPro"/>
</dbReference>
<evidence type="ECO:0000313" key="12">
    <source>
        <dbReference type="EMBL" id="NEN75514.1"/>
    </source>
</evidence>
<feature type="domain" description="Cytochrome c" evidence="11">
    <location>
        <begin position="56"/>
        <end position="178"/>
    </location>
</feature>
<dbReference type="SUPFAM" id="SSF46626">
    <property type="entry name" value="Cytochrome c"/>
    <property type="match status" value="2"/>
</dbReference>
<keyword evidence="5" id="KW-0574">Periplasm</keyword>
<dbReference type="GO" id="GO:0020037">
    <property type="term" value="F:heme binding"/>
    <property type="evidence" value="ECO:0007669"/>
    <property type="project" value="InterPro"/>
</dbReference>
<evidence type="ECO:0000256" key="9">
    <source>
        <dbReference type="PIRSR" id="PIRSR000294-2"/>
    </source>
</evidence>
<accession>A0A6L9Y6Q2</accession>
<dbReference type="PROSITE" id="PS51007">
    <property type="entry name" value="CYTC"/>
    <property type="match status" value="2"/>
</dbReference>
<comment type="PTM">
    <text evidence="8">Binds 2 heme groups per subunit.</text>
</comment>
<name>A0A6L9Y6Q2_9BURK</name>
<dbReference type="InterPro" id="IPR051395">
    <property type="entry name" value="Cytochrome_c_Peroxidase/MauG"/>
</dbReference>
<evidence type="ECO:0000256" key="1">
    <source>
        <dbReference type="ARBA" id="ARBA00004418"/>
    </source>
</evidence>
<feature type="region of interest" description="Disordered" evidence="10">
    <location>
        <begin position="30"/>
        <end position="54"/>
    </location>
</feature>
<evidence type="ECO:0000256" key="10">
    <source>
        <dbReference type="SAM" id="MobiDB-lite"/>
    </source>
</evidence>
<feature type="binding site" description="covalent" evidence="8">
    <location>
        <position position="78"/>
    </location>
    <ligand>
        <name>heme c</name>
        <dbReference type="ChEBI" id="CHEBI:61717"/>
        <label>1</label>
    </ligand>
</feature>
<evidence type="ECO:0000256" key="8">
    <source>
        <dbReference type="PIRSR" id="PIRSR000294-1"/>
    </source>
</evidence>
<reference evidence="12 13" key="1">
    <citation type="submission" date="2020-02" db="EMBL/GenBank/DDBJ databases">
        <title>Pelistega sp. NLN82 were isolated from wild rodents of the Hainan Island.</title>
        <authorList>
            <person name="Niu N."/>
            <person name="Zhou J."/>
        </authorList>
    </citation>
    <scope>NUCLEOTIDE SEQUENCE [LARGE SCALE GENOMIC DNA]</scope>
    <source>
        <strain evidence="12 13">NLN82</strain>
    </source>
</reference>
<dbReference type="EMBL" id="JAAGYR010000006">
    <property type="protein sequence ID" value="NEN75514.1"/>
    <property type="molecule type" value="Genomic_DNA"/>
</dbReference>
<evidence type="ECO:0000256" key="3">
    <source>
        <dbReference type="ARBA" id="ARBA00022723"/>
    </source>
</evidence>
<feature type="binding site" description="covalent" evidence="8">
    <location>
        <position position="252"/>
    </location>
    <ligand>
        <name>heme c</name>
        <dbReference type="ChEBI" id="CHEBI:61717"/>
        <label>2</label>
    </ligand>
</feature>
<feature type="binding site" description="covalent" evidence="8">
    <location>
        <position position="255"/>
    </location>
    <ligand>
        <name>heme c</name>
        <dbReference type="ChEBI" id="CHEBI:61717"/>
        <label>2</label>
    </ligand>
</feature>
<gene>
    <name evidence="12" type="ORF">F9B74_04125</name>
</gene>
<dbReference type="Pfam" id="PF03150">
    <property type="entry name" value="CCP_MauG"/>
    <property type="match status" value="1"/>
</dbReference>
<dbReference type="InterPro" id="IPR036909">
    <property type="entry name" value="Cyt_c-like_dom_sf"/>
</dbReference>
<evidence type="ECO:0000256" key="7">
    <source>
        <dbReference type="ARBA" id="ARBA00023004"/>
    </source>
</evidence>
<dbReference type="InterPro" id="IPR004852">
    <property type="entry name" value="Di-haem_cyt_c_peroxidsae"/>
</dbReference>
<dbReference type="InterPro" id="IPR026259">
    <property type="entry name" value="MauG/Cytc_peroxidase"/>
</dbReference>
<proteinExistence type="predicted"/>
<dbReference type="Proteomes" id="UP000477651">
    <property type="component" value="Unassembled WGS sequence"/>
</dbReference>
<dbReference type="GO" id="GO:0046872">
    <property type="term" value="F:metal ion binding"/>
    <property type="evidence" value="ECO:0007669"/>
    <property type="project" value="UniProtKB-KW"/>
</dbReference>
<dbReference type="Gene3D" id="1.10.760.10">
    <property type="entry name" value="Cytochrome c-like domain"/>
    <property type="match status" value="2"/>
</dbReference>
<dbReference type="PANTHER" id="PTHR30600">
    <property type="entry name" value="CYTOCHROME C PEROXIDASE-RELATED"/>
    <property type="match status" value="1"/>
</dbReference>
<dbReference type="RefSeq" id="WP_163764172.1">
    <property type="nucleotide sequence ID" value="NZ_JAAGYR010000006.1"/>
</dbReference>
<keyword evidence="13" id="KW-1185">Reference proteome</keyword>
<feature type="binding site" description="axial binding residue" evidence="9">
    <location>
        <position position="97"/>
    </location>
    <ligand>
        <name>heme c</name>
        <dbReference type="ChEBI" id="CHEBI:61717"/>
        <label>1</label>
    </ligand>
    <ligandPart>
        <name>Fe</name>
        <dbReference type="ChEBI" id="CHEBI:18248"/>
    </ligandPart>
</feature>
<keyword evidence="3 9" id="KW-0479">Metal-binding</keyword>
<feature type="binding site" description="axial binding residue" evidence="9">
    <location>
        <position position="82"/>
    </location>
    <ligand>
        <name>heme c</name>
        <dbReference type="ChEBI" id="CHEBI:61717"/>
        <label>1</label>
    </ligand>
    <ligandPart>
        <name>Fe</name>
        <dbReference type="ChEBI" id="CHEBI:18248"/>
    </ligandPart>
</feature>
<keyword evidence="7 9" id="KW-0408">Iron</keyword>
<comment type="caution">
    <text evidence="12">The sequence shown here is derived from an EMBL/GenBank/DDBJ whole genome shotgun (WGS) entry which is preliminary data.</text>
</comment>
<dbReference type="InterPro" id="IPR009056">
    <property type="entry name" value="Cyt_c-like_dom"/>
</dbReference>
<comment type="cofactor">
    <cofactor evidence="8">
        <name>heme</name>
        <dbReference type="ChEBI" id="CHEBI:30413"/>
    </cofactor>
    <text evidence="8">Binds 2 heme groups.</text>
</comment>